<dbReference type="InterPro" id="IPR029063">
    <property type="entry name" value="SAM-dependent_MTases_sf"/>
</dbReference>
<keyword evidence="2" id="KW-0489">Methyltransferase</keyword>
<dbReference type="Gene3D" id="3.30.300.30">
    <property type="match status" value="1"/>
</dbReference>
<name>A0A841JL35_9SPHI</name>
<comment type="caution">
    <text evidence="2">The sequence shown here is derived from an EMBL/GenBank/DDBJ whole genome shotgun (WGS) entry which is preliminary data.</text>
</comment>
<dbReference type="AlphaFoldDB" id="A0A841JL35"/>
<keyword evidence="2" id="KW-0808">Transferase</keyword>
<dbReference type="EMBL" id="JACHCA010000052">
    <property type="protein sequence ID" value="MBB6131889.1"/>
    <property type="molecule type" value="Genomic_DNA"/>
</dbReference>
<evidence type="ECO:0000313" key="2">
    <source>
        <dbReference type="EMBL" id="MBB6131889.1"/>
    </source>
</evidence>
<dbReference type="GO" id="GO:0008168">
    <property type="term" value="F:methyltransferase activity"/>
    <property type="evidence" value="ECO:0007669"/>
    <property type="project" value="UniProtKB-KW"/>
</dbReference>
<dbReference type="InterPro" id="IPR013217">
    <property type="entry name" value="Methyltransf_12"/>
</dbReference>
<dbReference type="CDD" id="cd02440">
    <property type="entry name" value="AdoMet_MTases"/>
    <property type="match status" value="1"/>
</dbReference>
<feature type="domain" description="Methyltransferase type 12" evidence="1">
    <location>
        <begin position="116"/>
        <end position="212"/>
    </location>
</feature>
<accession>A0A841JL35</accession>
<dbReference type="Pfam" id="PF08242">
    <property type="entry name" value="Methyltransf_12"/>
    <property type="match status" value="1"/>
</dbReference>
<dbReference type="SUPFAM" id="SSF56801">
    <property type="entry name" value="Acetyl-CoA synthetase-like"/>
    <property type="match status" value="1"/>
</dbReference>
<dbReference type="Proteomes" id="UP000548326">
    <property type="component" value="Unassembled WGS sequence"/>
</dbReference>
<gene>
    <name evidence="2" type="ORF">HDF22_006047</name>
</gene>
<protein>
    <submittedName>
        <fullName evidence="2">2-polyprenyl-3-methyl-5-hydroxy-6-metoxy-1, 4-benzoquinol methylase</fullName>
    </submittedName>
</protein>
<dbReference type="PANTHER" id="PTHR43861">
    <property type="entry name" value="TRANS-ACONITATE 2-METHYLTRANSFERASE-RELATED"/>
    <property type="match status" value="1"/>
</dbReference>
<evidence type="ECO:0000259" key="1">
    <source>
        <dbReference type="Pfam" id="PF08242"/>
    </source>
</evidence>
<feature type="non-terminal residue" evidence="2">
    <location>
        <position position="358"/>
    </location>
</feature>
<dbReference type="SUPFAM" id="SSF53335">
    <property type="entry name" value="S-adenosyl-L-methionine-dependent methyltransferases"/>
    <property type="match status" value="1"/>
</dbReference>
<reference evidence="2 3" key="1">
    <citation type="submission" date="2020-08" db="EMBL/GenBank/DDBJ databases">
        <title>Genomic Encyclopedia of Type Strains, Phase IV (KMG-V): Genome sequencing to study the core and pangenomes of soil and plant-associated prokaryotes.</title>
        <authorList>
            <person name="Whitman W."/>
        </authorList>
    </citation>
    <scope>NUCLEOTIDE SEQUENCE [LARGE SCALE GENOMIC DNA]</scope>
    <source>
        <strain evidence="2 3">MP601</strain>
    </source>
</reference>
<organism evidence="2 3">
    <name type="scientific">Mucilaginibacter lappiensis</name>
    <dbReference type="NCBI Taxonomy" id="354630"/>
    <lineage>
        <taxon>Bacteria</taxon>
        <taxon>Pseudomonadati</taxon>
        <taxon>Bacteroidota</taxon>
        <taxon>Sphingobacteriia</taxon>
        <taxon>Sphingobacteriales</taxon>
        <taxon>Sphingobacteriaceae</taxon>
        <taxon>Mucilaginibacter</taxon>
    </lineage>
</organism>
<dbReference type="InterPro" id="IPR045851">
    <property type="entry name" value="AMP-bd_C_sf"/>
</dbReference>
<proteinExistence type="predicted"/>
<evidence type="ECO:0000313" key="3">
    <source>
        <dbReference type="Proteomes" id="UP000548326"/>
    </source>
</evidence>
<dbReference type="GO" id="GO:0032259">
    <property type="term" value="P:methylation"/>
    <property type="evidence" value="ECO:0007669"/>
    <property type="project" value="UniProtKB-KW"/>
</dbReference>
<dbReference type="Gene3D" id="3.40.50.150">
    <property type="entry name" value="Vaccinia Virus protein VP39"/>
    <property type="match status" value="1"/>
</dbReference>
<sequence length="358" mass="40715">MELGEVEHALSGVPGIRQSCVVCRERVTEGGTIKYLVGYYVPDDNYIASNDSAILDSWEDLYDTEYKKSIDGEAIASDFSGWNSYVTGEAFSIREMELWRAEILGIIKRLSPERVLEIGVGTGLLMYPLLSRVQQYTGLDISNAVIKRHQEYLKDQGYDVSLYHLKADQLEELPEGRLYDTIIVNSVCQYFPGIGYFNAMLDQAISRLSESGSIFLGDIRNYGLQKSLIADKVSYQGESYTDQDIERIAIKENELLISPEYFEGLTARYTDIVVKIHERGSRYENELSKYRYDVIITGKGQIKKKKRDIESGGYSHRYHNIPYLNQLSKESILSALSGVLPEYMIPSTLMAMERFPLT</sequence>